<feature type="region of interest" description="Disordered" evidence="1">
    <location>
        <begin position="1"/>
        <end position="26"/>
    </location>
</feature>
<keyword evidence="3" id="KW-1185">Reference proteome</keyword>
<gene>
    <name evidence="2" type="ORF">GCM10025868_21310</name>
</gene>
<proteinExistence type="predicted"/>
<evidence type="ECO:0000313" key="3">
    <source>
        <dbReference type="Proteomes" id="UP001157017"/>
    </source>
</evidence>
<dbReference type="Proteomes" id="UP001157017">
    <property type="component" value="Unassembled WGS sequence"/>
</dbReference>
<sequence>MQGDDGVERREPDVLVTGSGRPGTAVPDVREVHATTLDRVTVLRCGDLELAVARVLGALDVRPGDATLTGTWADGRESGLLAAVRA</sequence>
<evidence type="ECO:0000256" key="1">
    <source>
        <dbReference type="SAM" id="MobiDB-lite"/>
    </source>
</evidence>
<dbReference type="EMBL" id="BSUZ01000001">
    <property type="protein sequence ID" value="GMA86881.1"/>
    <property type="molecule type" value="Genomic_DNA"/>
</dbReference>
<evidence type="ECO:0000313" key="2">
    <source>
        <dbReference type="EMBL" id="GMA86881.1"/>
    </source>
</evidence>
<name>A0ABQ6JH46_9ACTN</name>
<reference evidence="3" key="1">
    <citation type="journal article" date="2019" name="Int. J. Syst. Evol. Microbiol.">
        <title>The Global Catalogue of Microorganisms (GCM) 10K type strain sequencing project: providing services to taxonomists for standard genome sequencing and annotation.</title>
        <authorList>
            <consortium name="The Broad Institute Genomics Platform"/>
            <consortium name="The Broad Institute Genome Sequencing Center for Infectious Disease"/>
            <person name="Wu L."/>
            <person name="Ma J."/>
        </authorList>
    </citation>
    <scope>NUCLEOTIDE SEQUENCE [LARGE SCALE GENOMIC DNA]</scope>
    <source>
        <strain evidence="3">NBRC 108730</strain>
    </source>
</reference>
<accession>A0ABQ6JH46</accession>
<feature type="compositionally biased region" description="Basic and acidic residues" evidence="1">
    <location>
        <begin position="1"/>
        <end position="13"/>
    </location>
</feature>
<protein>
    <submittedName>
        <fullName evidence="2">Uncharacterized protein</fullName>
    </submittedName>
</protein>
<comment type="caution">
    <text evidence="2">The sequence shown here is derived from an EMBL/GenBank/DDBJ whole genome shotgun (WGS) entry which is preliminary data.</text>
</comment>
<organism evidence="2 3">
    <name type="scientific">Angustibacter aerolatus</name>
    <dbReference type="NCBI Taxonomy" id="1162965"/>
    <lineage>
        <taxon>Bacteria</taxon>
        <taxon>Bacillati</taxon>
        <taxon>Actinomycetota</taxon>
        <taxon>Actinomycetes</taxon>
        <taxon>Kineosporiales</taxon>
        <taxon>Kineosporiaceae</taxon>
    </lineage>
</organism>